<dbReference type="AlphaFoldDB" id="A0A1T4MPN1"/>
<evidence type="ECO:0000313" key="1">
    <source>
        <dbReference type="EMBL" id="SJZ68787.1"/>
    </source>
</evidence>
<keyword evidence="1" id="KW-0378">Hydrolase</keyword>
<dbReference type="InterPro" id="IPR023198">
    <property type="entry name" value="PGP-like_dom2"/>
</dbReference>
<dbReference type="InterPro" id="IPR051828">
    <property type="entry name" value="HAD-like_hydrolase_domain"/>
</dbReference>
<dbReference type="Pfam" id="PF13419">
    <property type="entry name" value="HAD_2"/>
    <property type="match status" value="1"/>
</dbReference>
<dbReference type="PANTHER" id="PTHR46191">
    <property type="match status" value="1"/>
</dbReference>
<dbReference type="Proteomes" id="UP000190657">
    <property type="component" value="Unassembled WGS sequence"/>
</dbReference>
<dbReference type="STRING" id="290054.SAMN02745114_01332"/>
<dbReference type="Gene3D" id="3.40.50.1000">
    <property type="entry name" value="HAD superfamily/HAD-like"/>
    <property type="match status" value="1"/>
</dbReference>
<dbReference type="InterPro" id="IPR006439">
    <property type="entry name" value="HAD-SF_hydro_IA"/>
</dbReference>
<keyword evidence="2" id="KW-1185">Reference proteome</keyword>
<reference evidence="1 2" key="1">
    <citation type="submission" date="2017-02" db="EMBL/GenBank/DDBJ databases">
        <authorList>
            <person name="Peterson S.W."/>
        </authorList>
    </citation>
    <scope>NUCLEOTIDE SEQUENCE [LARGE SCALE GENOMIC DNA]</scope>
    <source>
        <strain evidence="1 2">ATCC 51222</strain>
    </source>
</reference>
<dbReference type="GO" id="GO:0016787">
    <property type="term" value="F:hydrolase activity"/>
    <property type="evidence" value="ECO:0007669"/>
    <property type="project" value="UniProtKB-KW"/>
</dbReference>
<dbReference type="SUPFAM" id="SSF56784">
    <property type="entry name" value="HAD-like"/>
    <property type="match status" value="1"/>
</dbReference>
<dbReference type="InterPro" id="IPR036412">
    <property type="entry name" value="HAD-like_sf"/>
</dbReference>
<name>A0A1T4MPN1_9FIRM</name>
<dbReference type="OrthoDB" id="9803907at2"/>
<evidence type="ECO:0000313" key="2">
    <source>
        <dbReference type="Proteomes" id="UP000190657"/>
    </source>
</evidence>
<accession>A0A1T4MPN1</accession>
<organism evidence="1 2">
    <name type="scientific">Eubacterium coprostanoligenes</name>
    <dbReference type="NCBI Taxonomy" id="290054"/>
    <lineage>
        <taxon>Bacteria</taxon>
        <taxon>Bacillati</taxon>
        <taxon>Bacillota</taxon>
        <taxon>Clostridia</taxon>
        <taxon>Eubacteriales</taxon>
        <taxon>Eubacteriaceae</taxon>
        <taxon>Eubacterium</taxon>
    </lineage>
</organism>
<dbReference type="InterPro" id="IPR041492">
    <property type="entry name" value="HAD_2"/>
</dbReference>
<dbReference type="RefSeq" id="WP_078768806.1">
    <property type="nucleotide sequence ID" value="NZ_FUWW01000014.1"/>
</dbReference>
<sequence length="247" mass="28349">MNYPKMIIFDYGHTLLYEPNWNTERGNEALLNYAVKNPNNRTVEDINKGAELIFGKHVAKVRKLGYDISGHIAHRTLYDYLGIEFSLTPVEMETVFWDNASSGAIMPGADKMLDYLKQNGIRTAVISNLLWSGEALTKRLNRLLPGNQFEFVMTSSDYFICKPNRIVFDIALQKAGLSAEDVWYCGDHPQNDVEGAAQVGIFPVWFDNSIDKDYIDRANEKQPQCDNLYIHEWDEMIEVLDNLKTKR</sequence>
<dbReference type="PANTHER" id="PTHR46191:SF2">
    <property type="entry name" value="HALOACID DEHALOGENASE-LIKE HYDROLASE DOMAIN-CONTAINING PROTEIN 3"/>
    <property type="match status" value="1"/>
</dbReference>
<dbReference type="SFLD" id="SFLDS00003">
    <property type="entry name" value="Haloacid_Dehalogenase"/>
    <property type="match status" value="1"/>
</dbReference>
<dbReference type="InterPro" id="IPR023214">
    <property type="entry name" value="HAD_sf"/>
</dbReference>
<protein>
    <submittedName>
        <fullName evidence="1">Putative hydrolase of the HAD superfamily</fullName>
    </submittedName>
</protein>
<dbReference type="EMBL" id="FUWW01000014">
    <property type="protein sequence ID" value="SJZ68787.1"/>
    <property type="molecule type" value="Genomic_DNA"/>
</dbReference>
<dbReference type="SFLD" id="SFLDG01129">
    <property type="entry name" value="C1.5:_HAD__Beta-PGM__Phosphata"/>
    <property type="match status" value="1"/>
</dbReference>
<proteinExistence type="predicted"/>
<dbReference type="Gene3D" id="1.10.150.240">
    <property type="entry name" value="Putative phosphatase, domain 2"/>
    <property type="match status" value="1"/>
</dbReference>
<dbReference type="PRINTS" id="PR00413">
    <property type="entry name" value="HADHALOGNASE"/>
</dbReference>
<gene>
    <name evidence="1" type="ORF">SAMN02745114_01332</name>
</gene>
<dbReference type="NCBIfam" id="TIGR01549">
    <property type="entry name" value="HAD-SF-IA-v1"/>
    <property type="match status" value="1"/>
</dbReference>